<dbReference type="PANTHER" id="PTHR21716:SF68">
    <property type="entry name" value="TRANSPORT PROTEIN YTVI-RELATED"/>
    <property type="match status" value="1"/>
</dbReference>
<feature type="transmembrane region" description="Helical" evidence="6">
    <location>
        <begin position="9"/>
        <end position="27"/>
    </location>
</feature>
<proteinExistence type="inferred from homology"/>
<gene>
    <name evidence="7" type="ORF">SAMN02745168_0968</name>
</gene>
<comment type="similarity">
    <text evidence="2">Belongs to the autoinducer-2 exporter (AI-2E) (TC 2.A.86) family.</text>
</comment>
<dbReference type="EMBL" id="FWXW01000002">
    <property type="protein sequence ID" value="SMC46302.1"/>
    <property type="molecule type" value="Genomic_DNA"/>
</dbReference>
<dbReference type="GO" id="GO:0055085">
    <property type="term" value="P:transmembrane transport"/>
    <property type="evidence" value="ECO:0007669"/>
    <property type="project" value="TreeGrafter"/>
</dbReference>
<evidence type="ECO:0000256" key="2">
    <source>
        <dbReference type="ARBA" id="ARBA00009773"/>
    </source>
</evidence>
<dbReference type="NCBIfam" id="TIGR02872">
    <property type="entry name" value="spore_ytvI"/>
    <property type="match status" value="1"/>
</dbReference>
<organism evidence="7 8">
    <name type="scientific">Papillibacter cinnamivorans DSM 12816</name>
    <dbReference type="NCBI Taxonomy" id="1122930"/>
    <lineage>
        <taxon>Bacteria</taxon>
        <taxon>Bacillati</taxon>
        <taxon>Bacillota</taxon>
        <taxon>Clostridia</taxon>
        <taxon>Eubacteriales</taxon>
        <taxon>Oscillospiraceae</taxon>
        <taxon>Papillibacter</taxon>
    </lineage>
</organism>
<keyword evidence="3 6" id="KW-0812">Transmembrane</keyword>
<dbReference type="RefSeq" id="WP_159448007.1">
    <property type="nucleotide sequence ID" value="NZ_FWXW01000002.1"/>
</dbReference>
<dbReference type="InterPro" id="IPR014227">
    <property type="entry name" value="YtvI-like"/>
</dbReference>
<evidence type="ECO:0000313" key="7">
    <source>
        <dbReference type="EMBL" id="SMC46302.1"/>
    </source>
</evidence>
<dbReference type="InterPro" id="IPR002549">
    <property type="entry name" value="AI-2E-like"/>
</dbReference>
<evidence type="ECO:0000313" key="8">
    <source>
        <dbReference type="Proteomes" id="UP000192790"/>
    </source>
</evidence>
<evidence type="ECO:0000256" key="3">
    <source>
        <dbReference type="ARBA" id="ARBA00022692"/>
    </source>
</evidence>
<evidence type="ECO:0000256" key="5">
    <source>
        <dbReference type="ARBA" id="ARBA00023136"/>
    </source>
</evidence>
<dbReference type="OrthoDB" id="9774361at2"/>
<name>A0A1W1ZDJ0_9FIRM</name>
<feature type="transmembrane region" description="Helical" evidence="6">
    <location>
        <begin position="315"/>
        <end position="344"/>
    </location>
</feature>
<keyword evidence="8" id="KW-1185">Reference proteome</keyword>
<dbReference type="AlphaFoldDB" id="A0A1W1ZDJ0"/>
<protein>
    <submittedName>
        <fullName evidence="7">Sporulation integral membrane protein YtvI</fullName>
    </submittedName>
</protein>
<dbReference type="Pfam" id="PF01594">
    <property type="entry name" value="AI-2E_transport"/>
    <property type="match status" value="1"/>
</dbReference>
<dbReference type="PANTHER" id="PTHR21716">
    <property type="entry name" value="TRANSMEMBRANE PROTEIN"/>
    <property type="match status" value="1"/>
</dbReference>
<accession>A0A1W1ZDJ0</accession>
<dbReference type="STRING" id="1122930.SAMN02745168_0968"/>
<dbReference type="Proteomes" id="UP000192790">
    <property type="component" value="Unassembled WGS sequence"/>
</dbReference>
<feature type="transmembrane region" description="Helical" evidence="6">
    <location>
        <begin position="63"/>
        <end position="89"/>
    </location>
</feature>
<keyword evidence="4 6" id="KW-1133">Transmembrane helix</keyword>
<evidence type="ECO:0000256" key="4">
    <source>
        <dbReference type="ARBA" id="ARBA00022989"/>
    </source>
</evidence>
<reference evidence="7 8" key="1">
    <citation type="submission" date="2017-04" db="EMBL/GenBank/DDBJ databases">
        <authorList>
            <person name="Afonso C.L."/>
            <person name="Miller P.J."/>
            <person name="Scott M.A."/>
            <person name="Spackman E."/>
            <person name="Goraichik I."/>
            <person name="Dimitrov K.M."/>
            <person name="Suarez D.L."/>
            <person name="Swayne D.E."/>
        </authorList>
    </citation>
    <scope>NUCLEOTIDE SEQUENCE [LARGE SCALE GENOMIC DNA]</scope>
    <source>
        <strain evidence="7 8">DSM 12816</strain>
    </source>
</reference>
<comment type="subcellular location">
    <subcellularLocation>
        <location evidence="1">Membrane</location>
        <topology evidence="1">Multi-pass membrane protein</topology>
    </subcellularLocation>
</comment>
<dbReference type="GO" id="GO:0016020">
    <property type="term" value="C:membrane"/>
    <property type="evidence" value="ECO:0007669"/>
    <property type="project" value="UniProtKB-SubCell"/>
</dbReference>
<feature type="transmembrane region" description="Helical" evidence="6">
    <location>
        <begin position="33"/>
        <end position="51"/>
    </location>
</feature>
<keyword evidence="5 6" id="KW-0472">Membrane</keyword>
<feature type="transmembrane region" description="Helical" evidence="6">
    <location>
        <begin position="269"/>
        <end position="295"/>
    </location>
</feature>
<evidence type="ECO:0000256" key="1">
    <source>
        <dbReference type="ARBA" id="ARBA00004141"/>
    </source>
</evidence>
<sequence length="358" mass="39473">MTTDRKKKFIIDALFVAIILVIFYVTMEYLLSWLAPFIVGLILAVMLQKPINWICGRTSARRGIVAPLVTLVAVVVIVLALGFLTYSAINETISFVRTLPGWFQNTAPSVAGALKAQMEGILNNMPVEWESQISQITNDLLSSIQNALTDLSANAVGFVANGATKLPGLLLSFIIFIVATFFISVEFDSIKRFFKRQIPEKYRSVASRIWYSSGLTLVKMLQGYALIMLITYGELAIGLTLLGVDYSVIIAAVVAVVDILPVVGTGTILIPWAIIYLIIGQFSHGIAILLLYVTITVVRNIIEPRIIGARIGLHPLVTLICMYLGLHLFGFPGMILLPLIVILLKNMQDEGVFKIWKD</sequence>
<feature type="transmembrane region" description="Helical" evidence="6">
    <location>
        <begin position="169"/>
        <end position="188"/>
    </location>
</feature>
<feature type="transmembrane region" description="Helical" evidence="6">
    <location>
        <begin position="209"/>
        <end position="230"/>
    </location>
</feature>
<feature type="transmembrane region" description="Helical" evidence="6">
    <location>
        <begin position="236"/>
        <end position="257"/>
    </location>
</feature>
<evidence type="ECO:0000256" key="6">
    <source>
        <dbReference type="SAM" id="Phobius"/>
    </source>
</evidence>